<dbReference type="Proteomes" id="UP000641514">
    <property type="component" value="Unassembled WGS sequence"/>
</dbReference>
<accession>A0A916U0P5</accession>
<dbReference type="AlphaFoldDB" id="A0A916U0P5"/>
<dbReference type="PANTHER" id="PTHR12697:SF5">
    <property type="entry name" value="DEOXYHYPUSINE HYDROXYLASE"/>
    <property type="match status" value="1"/>
</dbReference>
<reference evidence="1" key="2">
    <citation type="submission" date="2020-09" db="EMBL/GenBank/DDBJ databases">
        <authorList>
            <person name="Sun Q."/>
            <person name="Zhou Y."/>
        </authorList>
    </citation>
    <scope>NUCLEOTIDE SEQUENCE</scope>
    <source>
        <strain evidence="1">CGMCC 1.15478</strain>
    </source>
</reference>
<proteinExistence type="predicted"/>
<dbReference type="InterPro" id="IPR011989">
    <property type="entry name" value="ARM-like"/>
</dbReference>
<comment type="caution">
    <text evidence="1">The sequence shown here is derived from an EMBL/GenBank/DDBJ whole genome shotgun (WGS) entry which is preliminary data.</text>
</comment>
<evidence type="ECO:0000313" key="2">
    <source>
        <dbReference type="Proteomes" id="UP000641514"/>
    </source>
</evidence>
<sequence length="293" mass="31078">MFDDNPRAIVSDTARVRGAWIEDRAVGPNAARLETDPLEPTGSAEVDDALLGLVNADRDVRQAAALTLGKLAHRAATPELVARLWTEQDFFVRETLSWAVTRVADAATPLLLNALAGADTSARVQALHVLSKIADPATTDAILPLASSDDLDVAAKARWALTRIGDPRAIPALAAHLGVGDDSTRNGLTRDLASFGEAAVPTLLAALTKGEPHLRRHAAEVLCRLGPDADSTTDALSEALNDSDDEVRLSAAMALFDFATPTSQIALARLTESADPRLRAIANRAQVRTTHEL</sequence>
<gene>
    <name evidence="1" type="ORF">GCM10011410_03950</name>
</gene>
<reference evidence="1" key="1">
    <citation type="journal article" date="2014" name="Int. J. Syst. Evol. Microbiol.">
        <title>Complete genome sequence of Corynebacterium casei LMG S-19264T (=DSM 44701T), isolated from a smear-ripened cheese.</title>
        <authorList>
            <consortium name="US DOE Joint Genome Institute (JGI-PGF)"/>
            <person name="Walter F."/>
            <person name="Albersmeier A."/>
            <person name="Kalinowski J."/>
            <person name="Ruckert C."/>
        </authorList>
    </citation>
    <scope>NUCLEOTIDE SEQUENCE</scope>
    <source>
        <strain evidence="1">CGMCC 1.15478</strain>
    </source>
</reference>
<dbReference type="EMBL" id="BMJH01000001">
    <property type="protein sequence ID" value="GGC54766.1"/>
    <property type="molecule type" value="Genomic_DNA"/>
</dbReference>
<dbReference type="Pfam" id="PF13646">
    <property type="entry name" value="HEAT_2"/>
    <property type="match status" value="2"/>
</dbReference>
<evidence type="ECO:0000313" key="1">
    <source>
        <dbReference type="EMBL" id="GGC54766.1"/>
    </source>
</evidence>
<organism evidence="1 2">
    <name type="scientific">Hoyosella rhizosphaerae</name>
    <dbReference type="NCBI Taxonomy" id="1755582"/>
    <lineage>
        <taxon>Bacteria</taxon>
        <taxon>Bacillati</taxon>
        <taxon>Actinomycetota</taxon>
        <taxon>Actinomycetes</taxon>
        <taxon>Mycobacteriales</taxon>
        <taxon>Hoyosellaceae</taxon>
        <taxon>Hoyosella</taxon>
    </lineage>
</organism>
<dbReference type="GO" id="GO:0016491">
    <property type="term" value="F:oxidoreductase activity"/>
    <property type="evidence" value="ECO:0007669"/>
    <property type="project" value="TreeGrafter"/>
</dbReference>
<keyword evidence="2" id="KW-1185">Reference proteome</keyword>
<dbReference type="SUPFAM" id="SSF48371">
    <property type="entry name" value="ARM repeat"/>
    <property type="match status" value="1"/>
</dbReference>
<dbReference type="PANTHER" id="PTHR12697">
    <property type="entry name" value="PBS LYASE HEAT-LIKE PROTEIN"/>
    <property type="match status" value="1"/>
</dbReference>
<dbReference type="SMART" id="SM00567">
    <property type="entry name" value="EZ_HEAT"/>
    <property type="match status" value="6"/>
</dbReference>
<name>A0A916U0P5_9ACTN</name>
<dbReference type="InterPro" id="IPR004155">
    <property type="entry name" value="PBS_lyase_HEAT"/>
</dbReference>
<dbReference type="Gene3D" id="1.25.10.10">
    <property type="entry name" value="Leucine-rich Repeat Variant"/>
    <property type="match status" value="2"/>
</dbReference>
<evidence type="ECO:0008006" key="3">
    <source>
        <dbReference type="Google" id="ProtNLM"/>
    </source>
</evidence>
<dbReference type="InterPro" id="IPR016024">
    <property type="entry name" value="ARM-type_fold"/>
</dbReference>
<protein>
    <recommendedName>
        <fullName evidence="3">HEAT repeat domain-containing protein</fullName>
    </recommendedName>
</protein>